<organism evidence="6 7">
    <name type="scientific">Eilatimonas milleporae</name>
    <dbReference type="NCBI Taxonomy" id="911205"/>
    <lineage>
        <taxon>Bacteria</taxon>
        <taxon>Pseudomonadati</taxon>
        <taxon>Pseudomonadota</taxon>
        <taxon>Alphaproteobacteria</taxon>
        <taxon>Kordiimonadales</taxon>
        <taxon>Kordiimonadaceae</taxon>
        <taxon>Eilatimonas</taxon>
    </lineage>
</organism>
<accession>A0A3M0CTH4</accession>
<dbReference type="GO" id="GO:0003677">
    <property type="term" value="F:DNA binding"/>
    <property type="evidence" value="ECO:0007669"/>
    <property type="project" value="UniProtKB-KW"/>
</dbReference>
<name>A0A3M0CTH4_9PROT</name>
<dbReference type="CDD" id="cd00092">
    <property type="entry name" value="HTH_CRP"/>
    <property type="match status" value="1"/>
</dbReference>
<dbReference type="PROSITE" id="PS50042">
    <property type="entry name" value="CNMP_BINDING_3"/>
    <property type="match status" value="1"/>
</dbReference>
<dbReference type="InterPro" id="IPR018490">
    <property type="entry name" value="cNMP-bd_dom_sf"/>
</dbReference>
<keyword evidence="7" id="KW-1185">Reference proteome</keyword>
<dbReference type="PANTHER" id="PTHR24567">
    <property type="entry name" value="CRP FAMILY TRANSCRIPTIONAL REGULATORY PROTEIN"/>
    <property type="match status" value="1"/>
</dbReference>
<dbReference type="RefSeq" id="WP_121937443.1">
    <property type="nucleotide sequence ID" value="NZ_REFR01000009.1"/>
</dbReference>
<dbReference type="Gene3D" id="1.10.10.10">
    <property type="entry name" value="Winged helix-like DNA-binding domain superfamily/Winged helix DNA-binding domain"/>
    <property type="match status" value="1"/>
</dbReference>
<evidence type="ECO:0000256" key="3">
    <source>
        <dbReference type="ARBA" id="ARBA00023163"/>
    </source>
</evidence>
<dbReference type="Proteomes" id="UP000271227">
    <property type="component" value="Unassembled WGS sequence"/>
</dbReference>
<dbReference type="SMART" id="SM00100">
    <property type="entry name" value="cNMP"/>
    <property type="match status" value="1"/>
</dbReference>
<gene>
    <name evidence="6" type="ORF">BXY39_0748</name>
</gene>
<protein>
    <submittedName>
        <fullName evidence="6">CRP/FNR family transcriptional regulator</fullName>
    </submittedName>
</protein>
<dbReference type="Pfam" id="PF13545">
    <property type="entry name" value="HTH_Crp_2"/>
    <property type="match status" value="1"/>
</dbReference>
<feature type="domain" description="Cyclic nucleotide-binding" evidence="4">
    <location>
        <begin position="12"/>
        <end position="81"/>
    </location>
</feature>
<keyword evidence="2" id="KW-0238">DNA-binding</keyword>
<evidence type="ECO:0000313" key="7">
    <source>
        <dbReference type="Proteomes" id="UP000271227"/>
    </source>
</evidence>
<feature type="domain" description="HTH crp-type" evidence="5">
    <location>
        <begin position="143"/>
        <end position="216"/>
    </location>
</feature>
<dbReference type="GO" id="GO:0003700">
    <property type="term" value="F:DNA-binding transcription factor activity"/>
    <property type="evidence" value="ECO:0007669"/>
    <property type="project" value="TreeGrafter"/>
</dbReference>
<proteinExistence type="predicted"/>
<dbReference type="InterPro" id="IPR036388">
    <property type="entry name" value="WH-like_DNA-bd_sf"/>
</dbReference>
<keyword evidence="1" id="KW-0805">Transcription regulation</keyword>
<dbReference type="InParanoid" id="A0A3M0CTH4"/>
<dbReference type="AlphaFoldDB" id="A0A3M0CTH4"/>
<dbReference type="CDD" id="cd00038">
    <property type="entry name" value="CAP_ED"/>
    <property type="match status" value="1"/>
</dbReference>
<evidence type="ECO:0000259" key="5">
    <source>
        <dbReference type="PROSITE" id="PS51063"/>
    </source>
</evidence>
<dbReference type="EMBL" id="REFR01000009">
    <property type="protein sequence ID" value="RMB12255.1"/>
    <property type="molecule type" value="Genomic_DNA"/>
</dbReference>
<dbReference type="OrthoDB" id="7584044at2"/>
<dbReference type="GO" id="GO:0005829">
    <property type="term" value="C:cytosol"/>
    <property type="evidence" value="ECO:0007669"/>
    <property type="project" value="TreeGrafter"/>
</dbReference>
<dbReference type="SUPFAM" id="SSF51206">
    <property type="entry name" value="cAMP-binding domain-like"/>
    <property type="match status" value="1"/>
</dbReference>
<dbReference type="PROSITE" id="PS51063">
    <property type="entry name" value="HTH_CRP_2"/>
    <property type="match status" value="1"/>
</dbReference>
<evidence type="ECO:0000259" key="4">
    <source>
        <dbReference type="PROSITE" id="PS50042"/>
    </source>
</evidence>
<keyword evidence="3" id="KW-0804">Transcription</keyword>
<evidence type="ECO:0000256" key="2">
    <source>
        <dbReference type="ARBA" id="ARBA00023125"/>
    </source>
</evidence>
<evidence type="ECO:0000313" key="6">
    <source>
        <dbReference type="EMBL" id="RMB12255.1"/>
    </source>
</evidence>
<dbReference type="SMART" id="SM00419">
    <property type="entry name" value="HTH_CRP"/>
    <property type="match status" value="1"/>
</dbReference>
<dbReference type="PANTHER" id="PTHR24567:SF75">
    <property type="entry name" value="FUMARATE AND NITRATE REDUCTION REGULATORY PROTEIN"/>
    <property type="match status" value="1"/>
</dbReference>
<dbReference type="InterPro" id="IPR012318">
    <property type="entry name" value="HTH_CRP"/>
</dbReference>
<comment type="caution">
    <text evidence="6">The sequence shown here is derived from an EMBL/GenBank/DDBJ whole genome shotgun (WGS) entry which is preliminary data.</text>
</comment>
<dbReference type="InterPro" id="IPR014710">
    <property type="entry name" value="RmlC-like_jellyroll"/>
</dbReference>
<dbReference type="PRINTS" id="PR00034">
    <property type="entry name" value="HTHCRP"/>
</dbReference>
<dbReference type="InterPro" id="IPR036390">
    <property type="entry name" value="WH_DNA-bd_sf"/>
</dbReference>
<dbReference type="SUPFAM" id="SSF46785">
    <property type="entry name" value="Winged helix' DNA-binding domain"/>
    <property type="match status" value="1"/>
</dbReference>
<dbReference type="InterPro" id="IPR050397">
    <property type="entry name" value="Env_Response_Regulators"/>
</dbReference>
<dbReference type="InterPro" id="IPR000595">
    <property type="entry name" value="cNMP-bd_dom"/>
</dbReference>
<evidence type="ECO:0000256" key="1">
    <source>
        <dbReference type="ARBA" id="ARBA00023015"/>
    </source>
</evidence>
<dbReference type="Gene3D" id="2.60.120.10">
    <property type="entry name" value="Jelly Rolls"/>
    <property type="match status" value="1"/>
</dbReference>
<sequence length="234" mass="26183">MKGKEAYRSQPLTSLLTETETASLRALAKPVRVVPPQTLYHEGDPCRHAYIMEDGLLMLERLASDGRRQVLAFVYPGDFMGIDMAGKHMVSAVAIEPCRLSQVRLSDLNDLARRHPAIDTALKRVTHGILGFMLDQVCVLGRMTARQRMAFFFLHMADRQKCTGDSPEITLAMTRADIADFLGLRIETAIRTLSAMKRDGLIDSVSLNVMRIRDMDTLVDLTDLSAHAWRNADP</sequence>
<dbReference type="FunCoup" id="A0A3M0CTH4">
    <property type="interactions" value="256"/>
</dbReference>
<dbReference type="Pfam" id="PF00027">
    <property type="entry name" value="cNMP_binding"/>
    <property type="match status" value="1"/>
</dbReference>
<reference evidence="6 7" key="1">
    <citation type="submission" date="2018-10" db="EMBL/GenBank/DDBJ databases">
        <title>Genomic Encyclopedia of Archaeal and Bacterial Type Strains, Phase II (KMG-II): from individual species to whole genera.</title>
        <authorList>
            <person name="Goeker M."/>
        </authorList>
    </citation>
    <scope>NUCLEOTIDE SEQUENCE [LARGE SCALE GENOMIC DNA]</scope>
    <source>
        <strain evidence="6 7">DSM 25217</strain>
    </source>
</reference>